<keyword evidence="4" id="KW-1185">Reference proteome</keyword>
<dbReference type="OMA" id="FRRFAHK"/>
<name>S2K7S0_MUCC1</name>
<feature type="region of interest" description="Disordered" evidence="2">
    <location>
        <begin position="570"/>
        <end position="608"/>
    </location>
</feature>
<dbReference type="AlphaFoldDB" id="S2K7S0"/>
<dbReference type="VEuPathDB" id="FungiDB:HMPREF1544_01745"/>
<evidence type="ECO:0000313" key="4">
    <source>
        <dbReference type="Proteomes" id="UP000014254"/>
    </source>
</evidence>
<dbReference type="PANTHER" id="PTHR21974">
    <property type="entry name" value="RE15880P"/>
    <property type="match status" value="1"/>
</dbReference>
<reference evidence="4" key="1">
    <citation type="submission" date="2013-05" db="EMBL/GenBank/DDBJ databases">
        <title>The Genome sequence of Mucor circinelloides f. circinelloides 1006PhL.</title>
        <authorList>
            <consortium name="The Broad Institute Genomics Platform"/>
            <person name="Cuomo C."/>
            <person name="Earl A."/>
            <person name="Findley K."/>
            <person name="Lee S.C."/>
            <person name="Walker B."/>
            <person name="Young S."/>
            <person name="Zeng Q."/>
            <person name="Gargeya S."/>
            <person name="Fitzgerald M."/>
            <person name="Haas B."/>
            <person name="Abouelleil A."/>
            <person name="Allen A.W."/>
            <person name="Alvarado L."/>
            <person name="Arachchi H.M."/>
            <person name="Berlin A.M."/>
            <person name="Chapman S.B."/>
            <person name="Gainer-Dewar J."/>
            <person name="Goldberg J."/>
            <person name="Griggs A."/>
            <person name="Gujja S."/>
            <person name="Hansen M."/>
            <person name="Howarth C."/>
            <person name="Imamovic A."/>
            <person name="Ireland A."/>
            <person name="Larimer J."/>
            <person name="McCowan C."/>
            <person name="Murphy C."/>
            <person name="Pearson M."/>
            <person name="Poon T.W."/>
            <person name="Priest M."/>
            <person name="Roberts A."/>
            <person name="Saif S."/>
            <person name="Shea T."/>
            <person name="Sisk P."/>
            <person name="Sykes S."/>
            <person name="Wortman J."/>
            <person name="Nusbaum C."/>
            <person name="Birren B."/>
        </authorList>
    </citation>
    <scope>NUCLEOTIDE SEQUENCE [LARGE SCALE GENOMIC DNA]</scope>
    <source>
        <strain evidence="4">1006PhL</strain>
    </source>
</reference>
<keyword evidence="1" id="KW-0175">Coiled coil</keyword>
<dbReference type="PANTHER" id="PTHR21974:SF2">
    <property type="entry name" value="RE15880P"/>
    <property type="match status" value="1"/>
</dbReference>
<proteinExistence type="predicted"/>
<sequence>MSTLFICEALTWDAKIDFVTASDLEKIDLAVIDAQQGDHDPLDVMLGLDCGPAAAAAAAAALFEQEMRKHQVIWISDLACRKTLSNWYNKSSECSSNAITKNGRKPLSWLQNGLIECIQDQASYYRKLKAELESESNITNALNDAKLIRQDFEKAIQSKKAEINSLEEYSKKEYRDVRRMRHLSFRSAAATLSGKKKERTAKEEAKYQLAFENEQRSKRELDELQTSYDGALAREEELVRQKSHFEDTRHQFDSLLEQIFMLEDPNFPLEPQLKAELVNYKEQKRLAKRDKNRFSEAEQSLSTALLDIKKVIRLLDTVINYVPFEIFGGPIIDEEQVAYLEAAKRRIWDIQRLMNVARTILPEIPYPQTLDVVTNNTLLQMQLNLNYIDIAWKAKTSQCFGMLATAYRNTQNSLTWVKQYKEYAAGALVRLDEAVNVMKESLKNERKRIMDTVLAGHTSGSSSAAADNPPLFSTAYHGTNDPPPPVYEAPPVDQQYNNQNQETAQADQRLPVIPPNLTPATSFLNLPANEDSNSAITNSPLMAPMTLQNNNNGNAPPHPITPVFENTSMPSPSPHMNMNNNTNNTTATTGNNQSSSTYISHNVNNPFH</sequence>
<feature type="coiled-coil region" evidence="1">
    <location>
        <begin position="142"/>
        <end position="169"/>
    </location>
</feature>
<evidence type="ECO:0000256" key="1">
    <source>
        <dbReference type="SAM" id="Coils"/>
    </source>
</evidence>
<dbReference type="Proteomes" id="UP000014254">
    <property type="component" value="Unassembled WGS sequence"/>
</dbReference>
<feature type="compositionally biased region" description="Low complexity" evidence="2">
    <location>
        <begin position="570"/>
        <end position="597"/>
    </location>
</feature>
<dbReference type="InParanoid" id="S2K7S0"/>
<organism evidence="3 4">
    <name type="scientific">Mucor circinelloides f. circinelloides (strain 1006PhL)</name>
    <name type="common">Mucormycosis agent</name>
    <name type="synonym">Calyptromyces circinelloides</name>
    <dbReference type="NCBI Taxonomy" id="1220926"/>
    <lineage>
        <taxon>Eukaryota</taxon>
        <taxon>Fungi</taxon>
        <taxon>Fungi incertae sedis</taxon>
        <taxon>Mucoromycota</taxon>
        <taxon>Mucoromycotina</taxon>
        <taxon>Mucoromycetes</taxon>
        <taxon>Mucorales</taxon>
        <taxon>Mucorineae</taxon>
        <taxon>Mucoraceae</taxon>
        <taxon>Mucor</taxon>
    </lineage>
</organism>
<dbReference type="OrthoDB" id="2562743at2759"/>
<dbReference type="EMBL" id="KE123909">
    <property type="protein sequence ID" value="EPB91423.1"/>
    <property type="molecule type" value="Genomic_DNA"/>
</dbReference>
<dbReference type="eggNOG" id="ENOG502RAQJ">
    <property type="taxonomic scope" value="Eukaryota"/>
</dbReference>
<evidence type="ECO:0000256" key="2">
    <source>
        <dbReference type="SAM" id="MobiDB-lite"/>
    </source>
</evidence>
<gene>
    <name evidence="3" type="ORF">HMPREF1544_01745</name>
</gene>
<protein>
    <submittedName>
        <fullName evidence="3">Uncharacterized protein</fullName>
    </submittedName>
</protein>
<feature type="compositionally biased region" description="Polar residues" evidence="2">
    <location>
        <begin position="598"/>
        <end position="608"/>
    </location>
</feature>
<feature type="region of interest" description="Disordered" evidence="2">
    <location>
        <begin position="458"/>
        <end position="488"/>
    </location>
</feature>
<accession>S2K7S0</accession>
<evidence type="ECO:0000313" key="3">
    <source>
        <dbReference type="EMBL" id="EPB91423.1"/>
    </source>
</evidence>
<dbReference type="STRING" id="1220926.S2K7S0"/>